<protein>
    <submittedName>
        <fullName evidence="2">Uncharacterized protein</fullName>
    </submittedName>
</protein>
<feature type="transmembrane region" description="Helical" evidence="1">
    <location>
        <begin position="49"/>
        <end position="67"/>
    </location>
</feature>
<keyword evidence="1" id="KW-0812">Transmembrane</keyword>
<proteinExistence type="predicted"/>
<dbReference type="AlphaFoldDB" id="X1HVX4"/>
<organism evidence="2">
    <name type="scientific">marine sediment metagenome</name>
    <dbReference type="NCBI Taxonomy" id="412755"/>
    <lineage>
        <taxon>unclassified sequences</taxon>
        <taxon>metagenomes</taxon>
        <taxon>ecological metagenomes</taxon>
    </lineage>
</organism>
<sequence length="68" mass="7952">MELIIILTLVFGVVGWSLHLFFISISLLSKPKFTLEIDYNRFKEGYFEVIIIVILIFMSIFSIGFYVI</sequence>
<keyword evidence="1" id="KW-0472">Membrane</keyword>
<accession>X1HVX4</accession>
<dbReference type="EMBL" id="BARU01028769">
    <property type="protein sequence ID" value="GAH74316.1"/>
    <property type="molecule type" value="Genomic_DNA"/>
</dbReference>
<gene>
    <name evidence="2" type="ORF">S03H2_45877</name>
</gene>
<evidence type="ECO:0000256" key="1">
    <source>
        <dbReference type="SAM" id="Phobius"/>
    </source>
</evidence>
<evidence type="ECO:0000313" key="2">
    <source>
        <dbReference type="EMBL" id="GAH74316.1"/>
    </source>
</evidence>
<reference evidence="2" key="1">
    <citation type="journal article" date="2014" name="Front. Microbiol.">
        <title>High frequency of phylogenetically diverse reductive dehalogenase-homologous genes in deep subseafloor sedimentary metagenomes.</title>
        <authorList>
            <person name="Kawai M."/>
            <person name="Futagami T."/>
            <person name="Toyoda A."/>
            <person name="Takaki Y."/>
            <person name="Nishi S."/>
            <person name="Hori S."/>
            <person name="Arai W."/>
            <person name="Tsubouchi T."/>
            <person name="Morono Y."/>
            <person name="Uchiyama I."/>
            <person name="Ito T."/>
            <person name="Fujiyama A."/>
            <person name="Inagaki F."/>
            <person name="Takami H."/>
        </authorList>
    </citation>
    <scope>NUCLEOTIDE SEQUENCE</scope>
    <source>
        <strain evidence="2">Expedition CK06-06</strain>
    </source>
</reference>
<name>X1HVX4_9ZZZZ</name>
<comment type="caution">
    <text evidence="2">The sequence shown here is derived from an EMBL/GenBank/DDBJ whole genome shotgun (WGS) entry which is preliminary data.</text>
</comment>
<keyword evidence="1" id="KW-1133">Transmembrane helix</keyword>
<feature type="transmembrane region" description="Helical" evidence="1">
    <location>
        <begin position="6"/>
        <end position="28"/>
    </location>
</feature>